<dbReference type="InterPro" id="IPR008972">
    <property type="entry name" value="Cupredoxin"/>
</dbReference>
<feature type="domain" description="Plastocyanin-like" evidence="6">
    <location>
        <begin position="55"/>
        <end position="163"/>
    </location>
</feature>
<dbReference type="PROSITE" id="PS00080">
    <property type="entry name" value="MULTICOPPER_OXIDASE2"/>
    <property type="match status" value="1"/>
</dbReference>
<accession>A0A0F9IBF6</accession>
<dbReference type="InterPro" id="IPR006376">
    <property type="entry name" value="Cu-R_CopA"/>
</dbReference>
<dbReference type="PANTHER" id="PTHR11709">
    <property type="entry name" value="MULTI-COPPER OXIDASE"/>
    <property type="match status" value="1"/>
</dbReference>
<reference evidence="7" key="1">
    <citation type="journal article" date="2015" name="Nature">
        <title>Complex archaea that bridge the gap between prokaryotes and eukaryotes.</title>
        <authorList>
            <person name="Spang A."/>
            <person name="Saw J.H."/>
            <person name="Jorgensen S.L."/>
            <person name="Zaremba-Niedzwiedzka K."/>
            <person name="Martijn J."/>
            <person name="Lind A.E."/>
            <person name="van Eijk R."/>
            <person name="Schleper C."/>
            <person name="Guy L."/>
            <person name="Ettema T.J."/>
        </authorList>
    </citation>
    <scope>NUCLEOTIDE SEQUENCE</scope>
</reference>
<dbReference type="Gene3D" id="2.60.40.420">
    <property type="entry name" value="Cupredoxins - blue copper proteins"/>
    <property type="match status" value="3"/>
</dbReference>
<evidence type="ECO:0000259" key="5">
    <source>
        <dbReference type="Pfam" id="PF07731"/>
    </source>
</evidence>
<dbReference type="CDD" id="cd13896">
    <property type="entry name" value="CuRO_3_CopA"/>
    <property type="match status" value="1"/>
</dbReference>
<dbReference type="Pfam" id="PF00394">
    <property type="entry name" value="Cu-oxidase"/>
    <property type="match status" value="1"/>
</dbReference>
<evidence type="ECO:0000256" key="1">
    <source>
        <dbReference type="ARBA" id="ARBA00022723"/>
    </source>
</evidence>
<feature type="domain" description="Plastocyanin-like" evidence="4">
    <location>
        <begin position="174"/>
        <end position="338"/>
    </location>
</feature>
<dbReference type="InterPro" id="IPR001117">
    <property type="entry name" value="Cu-oxidase_2nd"/>
</dbReference>
<feature type="domain" description="Plastocyanin-like" evidence="5">
    <location>
        <begin position="478"/>
        <end position="595"/>
    </location>
</feature>
<dbReference type="PROSITE" id="PS00079">
    <property type="entry name" value="MULTICOPPER_OXIDASE1"/>
    <property type="match status" value="1"/>
</dbReference>
<organism evidence="7">
    <name type="scientific">marine sediment metagenome</name>
    <dbReference type="NCBI Taxonomy" id="412755"/>
    <lineage>
        <taxon>unclassified sequences</taxon>
        <taxon>metagenomes</taxon>
        <taxon>ecological metagenomes</taxon>
    </lineage>
</organism>
<dbReference type="PANTHER" id="PTHR11709:SF394">
    <property type="entry name" value="FI03373P-RELATED"/>
    <property type="match status" value="1"/>
</dbReference>
<dbReference type="GO" id="GO:0042597">
    <property type="term" value="C:periplasmic space"/>
    <property type="evidence" value="ECO:0007669"/>
    <property type="project" value="InterPro"/>
</dbReference>
<dbReference type="InterPro" id="IPR034284">
    <property type="entry name" value="CuRO_1_CopA"/>
</dbReference>
<evidence type="ECO:0000313" key="7">
    <source>
        <dbReference type="EMBL" id="KKM24807.1"/>
    </source>
</evidence>
<dbReference type="CDD" id="cd13848">
    <property type="entry name" value="CuRO_1_CopA"/>
    <property type="match status" value="1"/>
</dbReference>
<dbReference type="PROSITE" id="PS51318">
    <property type="entry name" value="TAT"/>
    <property type="match status" value="1"/>
</dbReference>
<sequence>MTNDKLASLNRRGFMSGAVGLGSAALFQSVVPSYAYANGAPAQTSPGVYDLTIAKKRIKVGGRRGRGVTVNGGIPGPLLRFKEGEHVTINVRNTLGEDTSIHWHGLILPNAMDGVPKVTFPGIKPGQTFTYHIPIRQSGTYWYHSHSGLQEQSGHYGPLIIDPIRPDPFKYQRDYVVMLSDWTFENPYSVLRKIKTMGSYYNFQKQTVVDFMQSVGKNGAKATFADRMRWGAMRMDPTDIADVTGATYHYLMNGMTGGENWTGLFRSGEKIRLRFINGSAMTYFDVRIPGLKMTVVAADGQNIKPVRIDEFRIGVAETFDVIVEPDGNKPYTIFAETMDRSGFARGTLAPQMGMQAGIPARRTRPVRGMAAMGMMPGGMSMDGGMAKEPSTGMKDMKGMKSMSSDGMAGMTKGMEMPTKPGGESFKHGPDKHLPGSAMVSMYATDQTASPGIGLGNDGRRVLTYKDLRSLVPYEDKRKPAREIELHLTGVMERYMWSFDGKKFSEVKGPIQFRHGERLRLILRNDTMMEHPIHLHGMWMELENGQGQYLPRKHTINVKPAERVSVRVTADAPGNWAFHCHLLYHLEMGMFRVVTVA</sequence>
<dbReference type="GO" id="GO:0016491">
    <property type="term" value="F:oxidoreductase activity"/>
    <property type="evidence" value="ECO:0007669"/>
    <property type="project" value="UniProtKB-KW"/>
</dbReference>
<keyword evidence="1" id="KW-0479">Metal-binding</keyword>
<gene>
    <name evidence="7" type="ORF">LCGC14_1601420</name>
</gene>
<comment type="caution">
    <text evidence="7">The sequence shown here is derived from an EMBL/GenBank/DDBJ whole genome shotgun (WGS) entry which is preliminary data.</text>
</comment>
<dbReference type="SUPFAM" id="SSF49503">
    <property type="entry name" value="Cupredoxins"/>
    <property type="match status" value="3"/>
</dbReference>
<dbReference type="Pfam" id="PF07732">
    <property type="entry name" value="Cu-oxidase_3"/>
    <property type="match status" value="1"/>
</dbReference>
<dbReference type="EMBL" id="LAZR01012846">
    <property type="protein sequence ID" value="KKM24807.1"/>
    <property type="molecule type" value="Genomic_DNA"/>
</dbReference>
<dbReference type="CDD" id="cd13874">
    <property type="entry name" value="CuRO_2_CopA"/>
    <property type="match status" value="1"/>
</dbReference>
<keyword evidence="2" id="KW-0560">Oxidoreductase</keyword>
<dbReference type="InterPro" id="IPR034282">
    <property type="entry name" value="CuRO_2_CopA"/>
</dbReference>
<dbReference type="NCBIfam" id="TIGR01480">
    <property type="entry name" value="copper_res_A"/>
    <property type="match status" value="1"/>
</dbReference>
<dbReference type="Pfam" id="PF07731">
    <property type="entry name" value="Cu-oxidase_2"/>
    <property type="match status" value="1"/>
</dbReference>
<dbReference type="InterPro" id="IPR002355">
    <property type="entry name" value="Cu_oxidase_Cu_BS"/>
</dbReference>
<dbReference type="InterPro" id="IPR034279">
    <property type="entry name" value="CuRO_3_CopA"/>
</dbReference>
<evidence type="ECO:0000256" key="3">
    <source>
        <dbReference type="ARBA" id="ARBA00023008"/>
    </source>
</evidence>
<evidence type="ECO:0000259" key="6">
    <source>
        <dbReference type="Pfam" id="PF07732"/>
    </source>
</evidence>
<name>A0A0F9IBF6_9ZZZZ</name>
<dbReference type="AlphaFoldDB" id="A0A0F9IBF6"/>
<evidence type="ECO:0000259" key="4">
    <source>
        <dbReference type="Pfam" id="PF00394"/>
    </source>
</evidence>
<dbReference type="InterPro" id="IPR011706">
    <property type="entry name" value="Cu-oxidase_C"/>
</dbReference>
<dbReference type="InterPro" id="IPR033138">
    <property type="entry name" value="Cu_oxidase_CS"/>
</dbReference>
<keyword evidence="3" id="KW-0186">Copper</keyword>
<dbReference type="InterPro" id="IPR045087">
    <property type="entry name" value="Cu-oxidase_fam"/>
</dbReference>
<dbReference type="GO" id="GO:0005507">
    <property type="term" value="F:copper ion binding"/>
    <property type="evidence" value="ECO:0007669"/>
    <property type="project" value="InterPro"/>
</dbReference>
<protein>
    <recommendedName>
        <fullName evidence="8">Copper resistance protein A</fullName>
    </recommendedName>
</protein>
<proteinExistence type="predicted"/>
<dbReference type="InterPro" id="IPR006311">
    <property type="entry name" value="TAT_signal"/>
</dbReference>
<evidence type="ECO:0000256" key="2">
    <source>
        <dbReference type="ARBA" id="ARBA00023002"/>
    </source>
</evidence>
<evidence type="ECO:0008006" key="8">
    <source>
        <dbReference type="Google" id="ProtNLM"/>
    </source>
</evidence>
<dbReference type="InterPro" id="IPR011707">
    <property type="entry name" value="Cu-oxidase-like_N"/>
</dbReference>